<dbReference type="PANTHER" id="PTHR15140:SF37">
    <property type="entry name" value="UBIQUITIN-LIKE DOMAIN-CONTAINING PROTEIN"/>
    <property type="match status" value="1"/>
</dbReference>
<dbReference type="SUPFAM" id="SSF52047">
    <property type="entry name" value="RNI-like"/>
    <property type="match status" value="1"/>
</dbReference>
<comment type="caution">
    <text evidence="1">The sequence shown here is derived from an EMBL/GenBank/DDBJ whole genome shotgun (WGS) entry which is preliminary data.</text>
</comment>
<dbReference type="InterPro" id="IPR032675">
    <property type="entry name" value="LRR_dom_sf"/>
</dbReference>
<evidence type="ECO:0000313" key="2">
    <source>
        <dbReference type="Proteomes" id="UP001604277"/>
    </source>
</evidence>
<evidence type="ECO:0000313" key="1">
    <source>
        <dbReference type="EMBL" id="KAL2463152.1"/>
    </source>
</evidence>
<protein>
    <submittedName>
        <fullName evidence="1">Disease resistance RPP8-like protein 3</fullName>
    </submittedName>
</protein>
<dbReference type="Gene3D" id="3.80.10.10">
    <property type="entry name" value="Ribonuclease Inhibitor"/>
    <property type="match status" value="1"/>
</dbReference>
<gene>
    <name evidence="1" type="ORF">Fot_52808</name>
</gene>
<accession>A0ABD1PH21</accession>
<dbReference type="Proteomes" id="UP001604277">
    <property type="component" value="Unassembled WGS sequence"/>
</dbReference>
<name>A0ABD1PH21_9LAMI</name>
<keyword evidence="2" id="KW-1185">Reference proteome</keyword>
<reference evidence="2" key="1">
    <citation type="submission" date="2024-07" db="EMBL/GenBank/DDBJ databases">
        <title>Two chromosome-level genome assemblies of Korean endemic species Abeliophyllum distichum and Forsythia ovata (Oleaceae).</title>
        <authorList>
            <person name="Jang H."/>
        </authorList>
    </citation>
    <scope>NUCLEOTIDE SEQUENCE [LARGE SCALE GENOMIC DNA]</scope>
</reference>
<dbReference type="AlphaFoldDB" id="A0ABD1PH21"/>
<sequence length="102" mass="11806">MAILENIPTLKFLSLNLNVFMGNEMSCSRQGFPQLRTLELREIPGLEKWRVEEGAMSHLLCLKNGGRRKLEMIPDGLKFVTTIQTLQISDMPKDFVHQLEYR</sequence>
<organism evidence="1 2">
    <name type="scientific">Forsythia ovata</name>
    <dbReference type="NCBI Taxonomy" id="205694"/>
    <lineage>
        <taxon>Eukaryota</taxon>
        <taxon>Viridiplantae</taxon>
        <taxon>Streptophyta</taxon>
        <taxon>Embryophyta</taxon>
        <taxon>Tracheophyta</taxon>
        <taxon>Spermatophyta</taxon>
        <taxon>Magnoliopsida</taxon>
        <taxon>eudicotyledons</taxon>
        <taxon>Gunneridae</taxon>
        <taxon>Pentapetalae</taxon>
        <taxon>asterids</taxon>
        <taxon>lamiids</taxon>
        <taxon>Lamiales</taxon>
        <taxon>Oleaceae</taxon>
        <taxon>Forsythieae</taxon>
        <taxon>Forsythia</taxon>
    </lineage>
</organism>
<dbReference type="PANTHER" id="PTHR15140">
    <property type="entry name" value="TUBULIN-SPECIFIC CHAPERONE E"/>
    <property type="match status" value="1"/>
</dbReference>
<dbReference type="EMBL" id="JBFOLJ010000019">
    <property type="protein sequence ID" value="KAL2463152.1"/>
    <property type="molecule type" value="Genomic_DNA"/>
</dbReference>
<proteinExistence type="predicted"/>